<proteinExistence type="inferred from homology"/>
<keyword evidence="3" id="KW-0805">Transcription regulation</keyword>
<evidence type="ECO:0000256" key="6">
    <source>
        <dbReference type="ARBA" id="ARBA00023242"/>
    </source>
</evidence>
<feature type="compositionally biased region" description="Low complexity" evidence="8">
    <location>
        <begin position="235"/>
        <end position="280"/>
    </location>
</feature>
<dbReference type="GO" id="GO:0009734">
    <property type="term" value="P:auxin-activated signaling pathway"/>
    <property type="evidence" value="ECO:0007669"/>
    <property type="project" value="UniProtKB-KW"/>
</dbReference>
<keyword evidence="11" id="KW-1185">Reference proteome</keyword>
<evidence type="ECO:0000256" key="5">
    <source>
        <dbReference type="ARBA" id="ARBA00023163"/>
    </source>
</evidence>
<feature type="region of interest" description="Disordered" evidence="8">
    <location>
        <begin position="187"/>
        <end position="280"/>
    </location>
</feature>
<evidence type="ECO:0000256" key="3">
    <source>
        <dbReference type="ARBA" id="ARBA00023015"/>
    </source>
</evidence>
<name>A0A392MEH7_9FABA</name>
<comment type="similarity">
    <text evidence="2">Belongs to the ARF family.</text>
</comment>
<dbReference type="InterPro" id="IPR044835">
    <property type="entry name" value="ARF_plant"/>
</dbReference>
<comment type="subcellular location">
    <subcellularLocation>
        <location evidence="1">Nucleus</location>
    </subcellularLocation>
</comment>
<reference evidence="10 11" key="1">
    <citation type="journal article" date="2018" name="Front. Plant Sci.">
        <title>Red Clover (Trifolium pratense) and Zigzag Clover (T. medium) - A Picture of Genomic Similarities and Differences.</title>
        <authorList>
            <person name="Dluhosova J."/>
            <person name="Istvanek J."/>
            <person name="Nedelnik J."/>
            <person name="Repkova J."/>
        </authorList>
    </citation>
    <scope>NUCLEOTIDE SEQUENCE [LARGE SCALE GENOMIC DNA]</scope>
    <source>
        <strain evidence="11">cv. 10/8</strain>
        <tissue evidence="10">Leaf</tissue>
    </source>
</reference>
<keyword evidence="5" id="KW-0804">Transcription</keyword>
<dbReference type="Pfam" id="PF06507">
    <property type="entry name" value="ARF_AD"/>
    <property type="match status" value="1"/>
</dbReference>
<feature type="domain" description="Auxin response factor" evidence="9">
    <location>
        <begin position="32"/>
        <end position="114"/>
    </location>
</feature>
<evidence type="ECO:0000313" key="10">
    <source>
        <dbReference type="EMBL" id="MCH85449.1"/>
    </source>
</evidence>
<dbReference type="EMBL" id="LXQA010008532">
    <property type="protein sequence ID" value="MCH85449.1"/>
    <property type="molecule type" value="Genomic_DNA"/>
</dbReference>
<dbReference type="GO" id="GO:0005634">
    <property type="term" value="C:nucleus"/>
    <property type="evidence" value="ECO:0007669"/>
    <property type="project" value="UniProtKB-SubCell"/>
</dbReference>
<dbReference type="GO" id="GO:0006355">
    <property type="term" value="P:regulation of DNA-templated transcription"/>
    <property type="evidence" value="ECO:0007669"/>
    <property type="project" value="InterPro"/>
</dbReference>
<sequence>MHIGILAAAAHAASNNSPFTVFYNPRTSPCEFVIPLAKYNKALYTHVSLGMRFRMMFETEDSGVRRYMGTITGISDLDPARWKNSQWRNLQVGWDESTAGERPSRVSIWDIEPVVTPFYICPPPFFRPKFPKQPGMPEDESEIENAFKRAMPWLGDELGMKDASSSIFPGLSLVQWMSMQQNNNQFSAPQSGLLPPSMLSSNTMHANLNTDDPSKILNFQSPAGLSAPSLQFNKPNLPNQVNQLQQSPNTWSQQQQQQQKMQSMLQTPLNQLQQQQQQQQ</sequence>
<comment type="caution">
    <text evidence="10">The sequence shown here is derived from an EMBL/GenBank/DDBJ whole genome shotgun (WGS) entry which is preliminary data.</text>
</comment>
<evidence type="ECO:0000256" key="2">
    <source>
        <dbReference type="ARBA" id="ARBA00007853"/>
    </source>
</evidence>
<organism evidence="10 11">
    <name type="scientific">Trifolium medium</name>
    <dbReference type="NCBI Taxonomy" id="97028"/>
    <lineage>
        <taxon>Eukaryota</taxon>
        <taxon>Viridiplantae</taxon>
        <taxon>Streptophyta</taxon>
        <taxon>Embryophyta</taxon>
        <taxon>Tracheophyta</taxon>
        <taxon>Spermatophyta</taxon>
        <taxon>Magnoliopsida</taxon>
        <taxon>eudicotyledons</taxon>
        <taxon>Gunneridae</taxon>
        <taxon>Pentapetalae</taxon>
        <taxon>rosids</taxon>
        <taxon>fabids</taxon>
        <taxon>Fabales</taxon>
        <taxon>Fabaceae</taxon>
        <taxon>Papilionoideae</taxon>
        <taxon>50 kb inversion clade</taxon>
        <taxon>NPAAA clade</taxon>
        <taxon>Hologalegina</taxon>
        <taxon>IRL clade</taxon>
        <taxon>Trifolieae</taxon>
        <taxon>Trifolium</taxon>
    </lineage>
</organism>
<dbReference type="Gene3D" id="2.30.30.1040">
    <property type="match status" value="1"/>
</dbReference>
<feature type="compositionally biased region" description="Polar residues" evidence="8">
    <location>
        <begin position="198"/>
        <end position="234"/>
    </location>
</feature>
<keyword evidence="6" id="KW-0539">Nucleus</keyword>
<dbReference type="Proteomes" id="UP000265520">
    <property type="component" value="Unassembled WGS sequence"/>
</dbReference>
<evidence type="ECO:0000256" key="1">
    <source>
        <dbReference type="ARBA" id="ARBA00004123"/>
    </source>
</evidence>
<gene>
    <name evidence="10" type="ORF">A2U01_0006295</name>
</gene>
<dbReference type="PANTHER" id="PTHR31384:SF196">
    <property type="entry name" value="AUXIN RESPONSE FACTOR"/>
    <property type="match status" value="1"/>
</dbReference>
<keyword evidence="7" id="KW-0927">Auxin signaling pathway</keyword>
<evidence type="ECO:0000313" key="11">
    <source>
        <dbReference type="Proteomes" id="UP000265520"/>
    </source>
</evidence>
<dbReference type="FunFam" id="2.30.30.1040:FF:000001">
    <property type="entry name" value="Auxin response factor"/>
    <property type="match status" value="1"/>
</dbReference>
<dbReference type="InterPro" id="IPR010525">
    <property type="entry name" value="ARF_dom"/>
</dbReference>
<dbReference type="AlphaFoldDB" id="A0A392MEH7"/>
<protein>
    <submittedName>
        <fullName evidence="10">Auxin response factor 19-like</fullName>
    </submittedName>
</protein>
<evidence type="ECO:0000256" key="8">
    <source>
        <dbReference type="SAM" id="MobiDB-lite"/>
    </source>
</evidence>
<accession>A0A392MEH7</accession>
<evidence type="ECO:0000256" key="7">
    <source>
        <dbReference type="ARBA" id="ARBA00023294"/>
    </source>
</evidence>
<dbReference type="PANTHER" id="PTHR31384">
    <property type="entry name" value="AUXIN RESPONSE FACTOR 4-RELATED"/>
    <property type="match status" value="1"/>
</dbReference>
<feature type="non-terminal residue" evidence="10">
    <location>
        <position position="280"/>
    </location>
</feature>
<evidence type="ECO:0000259" key="9">
    <source>
        <dbReference type="Pfam" id="PF06507"/>
    </source>
</evidence>
<dbReference type="GO" id="GO:0003677">
    <property type="term" value="F:DNA binding"/>
    <property type="evidence" value="ECO:0007669"/>
    <property type="project" value="UniProtKB-KW"/>
</dbReference>
<keyword evidence="4" id="KW-0238">DNA-binding</keyword>
<evidence type="ECO:0000256" key="4">
    <source>
        <dbReference type="ARBA" id="ARBA00023125"/>
    </source>
</evidence>